<feature type="site" description="Important for catalytic activity" evidence="5">
    <location>
        <position position="219"/>
    </location>
</feature>
<feature type="binding site" evidence="5">
    <location>
        <position position="276"/>
    </location>
    <ligand>
        <name>Zn(2+)</name>
        <dbReference type="ChEBI" id="CHEBI:29105"/>
        <note>catalytic</note>
    </ligand>
</feature>
<sequence length="322" mass="35440">MTGRTRVEDLPKAELHVHLEGTLEADHLLELARRHDVALPWRSVEEVRAAYAFTDLQSFLDVFFVGCRVLRERQDFADLAHRYLLRAAADGVVRAEVFFGVQTFLALGVPLADQLEGIFDGFDRARAETGIDAALITSAQRHRTEDDALAMVDALMPWADRIVGFGLGSTELGNPPSKFARYFATVRDRGFHATAHAGEEGGPDYVREALDVGVERIDHGVRSAEDPDLVALLARERVPLTVCPLSNQRLHVTPDLTAHPLRTLLDAGVLVTVNSDDPSYFGGYVADNYRAVRDALDLTDEELERLARTSLSATWAGPPATS</sequence>
<evidence type="ECO:0000256" key="2">
    <source>
        <dbReference type="ARBA" id="ARBA00022801"/>
    </source>
</evidence>
<dbReference type="InterPro" id="IPR001365">
    <property type="entry name" value="A_deaminase_dom"/>
</dbReference>
<dbReference type="InterPro" id="IPR028892">
    <property type="entry name" value="ADE"/>
</dbReference>
<reference evidence="7 8" key="1">
    <citation type="submission" date="2024-07" db="EMBL/GenBank/DDBJ databases">
        <authorList>
            <person name="Thanompreechachai J."/>
            <person name="Duangmal K."/>
        </authorList>
    </citation>
    <scope>NUCLEOTIDE SEQUENCE [LARGE SCALE GENOMIC DNA]</scope>
    <source>
        <strain evidence="7 8">KCTC 19886</strain>
    </source>
</reference>
<gene>
    <name evidence="7" type="ORF">AB1207_22895</name>
</gene>
<feature type="active site" description="Proton donor" evidence="5">
    <location>
        <position position="199"/>
    </location>
</feature>
<name>A0ABV3PD74_9ACTN</name>
<accession>A0ABV3PD74</accession>
<dbReference type="InterPro" id="IPR032466">
    <property type="entry name" value="Metal_Hydrolase"/>
</dbReference>
<evidence type="ECO:0000256" key="1">
    <source>
        <dbReference type="ARBA" id="ARBA00022723"/>
    </source>
</evidence>
<dbReference type="EC" id="3.5.4.2" evidence="5"/>
<dbReference type="PANTHER" id="PTHR43114">
    <property type="entry name" value="ADENINE DEAMINASE"/>
    <property type="match status" value="1"/>
</dbReference>
<comment type="cofactor">
    <cofactor evidence="5">
        <name>Zn(2+)</name>
        <dbReference type="ChEBI" id="CHEBI:29105"/>
    </cofactor>
    <text evidence="5">Binds 1 zinc ion per subunit.</text>
</comment>
<dbReference type="HAMAP" id="MF_01962">
    <property type="entry name" value="Adenine_deaminase"/>
    <property type="match status" value="1"/>
</dbReference>
<evidence type="ECO:0000256" key="4">
    <source>
        <dbReference type="ARBA" id="ARBA00023080"/>
    </source>
</evidence>
<comment type="caution">
    <text evidence="7">The sequence shown here is derived from an EMBL/GenBank/DDBJ whole genome shotgun (WGS) entry which is preliminary data.</text>
</comment>
<dbReference type="PANTHER" id="PTHR43114:SF6">
    <property type="entry name" value="ADENINE DEAMINASE"/>
    <property type="match status" value="1"/>
</dbReference>
<comment type="similarity">
    <text evidence="5">Belongs to the metallo-dependent hydrolases superfamily. Adenosine and AMP deaminases family. Adenine deaminase type 2 subfamily.</text>
</comment>
<feature type="binding site" evidence="5">
    <location>
        <position position="16"/>
    </location>
    <ligand>
        <name>Zn(2+)</name>
        <dbReference type="ChEBI" id="CHEBI:29105"/>
        <note>catalytic</note>
    </ligand>
</feature>
<dbReference type="Pfam" id="PF00962">
    <property type="entry name" value="A_deaminase"/>
    <property type="match status" value="1"/>
</dbReference>
<comment type="function">
    <text evidence="5">Catalyzes the hydrolytic deamination of adenine to hypoxanthine. Plays an important role in the purine salvage pathway and in nitrogen catabolism.</text>
</comment>
<evidence type="ECO:0000313" key="8">
    <source>
        <dbReference type="Proteomes" id="UP001555826"/>
    </source>
</evidence>
<keyword evidence="1 5" id="KW-0479">Metal-binding</keyword>
<keyword evidence="3 5" id="KW-0862">Zinc</keyword>
<feature type="binding site" evidence="5">
    <location>
        <position position="277"/>
    </location>
    <ligand>
        <name>substrate</name>
    </ligand>
</feature>
<dbReference type="SUPFAM" id="SSF51556">
    <property type="entry name" value="Metallo-dependent hydrolases"/>
    <property type="match status" value="1"/>
</dbReference>
<dbReference type="NCBIfam" id="NF006850">
    <property type="entry name" value="PRK09358.1-6"/>
    <property type="match status" value="1"/>
</dbReference>
<dbReference type="NCBIfam" id="TIGR01430">
    <property type="entry name" value="aden_deam"/>
    <property type="match status" value="1"/>
</dbReference>
<evidence type="ECO:0000256" key="5">
    <source>
        <dbReference type="HAMAP-Rule" id="MF_01962"/>
    </source>
</evidence>
<comment type="catalytic activity">
    <reaction evidence="5">
        <text>adenine + H2O + H(+) = hypoxanthine + NH4(+)</text>
        <dbReference type="Rhea" id="RHEA:23688"/>
        <dbReference type="ChEBI" id="CHEBI:15377"/>
        <dbReference type="ChEBI" id="CHEBI:15378"/>
        <dbReference type="ChEBI" id="CHEBI:16708"/>
        <dbReference type="ChEBI" id="CHEBI:17368"/>
        <dbReference type="ChEBI" id="CHEBI:28938"/>
        <dbReference type="EC" id="3.5.4.2"/>
    </reaction>
</comment>
<dbReference type="GO" id="GO:0016787">
    <property type="term" value="F:hydrolase activity"/>
    <property type="evidence" value="ECO:0007669"/>
    <property type="project" value="UniProtKB-KW"/>
</dbReference>
<keyword evidence="4 5" id="KW-0546">Nucleotide metabolism</keyword>
<protein>
    <recommendedName>
        <fullName evidence="5">Adenine deaminase</fullName>
        <shortName evidence="5">ADE</shortName>
        <ecNumber evidence="5">3.5.4.2</ecNumber>
    </recommendedName>
    <alternativeName>
        <fullName evidence="5">Adenine aminohydrolase</fullName>
        <shortName evidence="5">AAH</shortName>
    </alternativeName>
</protein>
<dbReference type="RefSeq" id="WP_367641004.1">
    <property type="nucleotide sequence ID" value="NZ_JBFNQN010000020.1"/>
</dbReference>
<dbReference type="Proteomes" id="UP001555826">
    <property type="component" value="Unassembled WGS sequence"/>
</dbReference>
<evidence type="ECO:0000256" key="3">
    <source>
        <dbReference type="ARBA" id="ARBA00022833"/>
    </source>
</evidence>
<keyword evidence="8" id="KW-1185">Reference proteome</keyword>
<dbReference type="EMBL" id="JBFNQN010000020">
    <property type="protein sequence ID" value="MEW9267598.1"/>
    <property type="molecule type" value="Genomic_DNA"/>
</dbReference>
<proteinExistence type="inferred from homology"/>
<feature type="binding site" evidence="5">
    <location>
        <position position="18"/>
    </location>
    <ligand>
        <name>Zn(2+)</name>
        <dbReference type="ChEBI" id="CHEBI:29105"/>
        <note>catalytic</note>
    </ligand>
</feature>
<feature type="binding site" evidence="5">
    <location>
        <position position="196"/>
    </location>
    <ligand>
        <name>Zn(2+)</name>
        <dbReference type="ChEBI" id="CHEBI:29105"/>
        <note>catalytic</note>
    </ligand>
</feature>
<keyword evidence="2 5" id="KW-0378">Hydrolase</keyword>
<evidence type="ECO:0000313" key="7">
    <source>
        <dbReference type="EMBL" id="MEW9267598.1"/>
    </source>
</evidence>
<evidence type="ECO:0000259" key="6">
    <source>
        <dbReference type="Pfam" id="PF00962"/>
    </source>
</evidence>
<feature type="domain" description="Adenosine deaminase" evidence="6">
    <location>
        <begin position="11"/>
        <end position="316"/>
    </location>
</feature>
<dbReference type="Gene3D" id="3.20.20.140">
    <property type="entry name" value="Metal-dependent hydrolases"/>
    <property type="match status" value="1"/>
</dbReference>
<dbReference type="InterPro" id="IPR006330">
    <property type="entry name" value="Ado/ade_deaminase"/>
</dbReference>
<organism evidence="7 8">
    <name type="scientific">Kineococcus endophyticus</name>
    <dbReference type="NCBI Taxonomy" id="1181883"/>
    <lineage>
        <taxon>Bacteria</taxon>
        <taxon>Bacillati</taxon>
        <taxon>Actinomycetota</taxon>
        <taxon>Actinomycetes</taxon>
        <taxon>Kineosporiales</taxon>
        <taxon>Kineosporiaceae</taxon>
        <taxon>Kineococcus</taxon>
    </lineage>
</organism>